<dbReference type="InterPro" id="IPR015797">
    <property type="entry name" value="NUDIX_hydrolase-like_dom_sf"/>
</dbReference>
<dbReference type="Gene3D" id="3.90.79.10">
    <property type="entry name" value="Nucleoside Triphosphate Pyrophosphohydrolase"/>
    <property type="match status" value="1"/>
</dbReference>
<accession>A0A927RH57</accession>
<evidence type="ECO:0000313" key="4">
    <source>
        <dbReference type="EMBL" id="MBE1604876.1"/>
    </source>
</evidence>
<dbReference type="RefSeq" id="WP_192749312.1">
    <property type="nucleotide sequence ID" value="NZ_BAABJL010000002.1"/>
</dbReference>
<comment type="cofactor">
    <cofactor evidence="1">
        <name>Mg(2+)</name>
        <dbReference type="ChEBI" id="CHEBI:18420"/>
    </cofactor>
</comment>
<dbReference type="Pfam" id="PF00293">
    <property type="entry name" value="NUDIX"/>
    <property type="match status" value="1"/>
</dbReference>
<dbReference type="PROSITE" id="PS51462">
    <property type="entry name" value="NUDIX"/>
    <property type="match status" value="1"/>
</dbReference>
<keyword evidence="5" id="KW-1185">Reference proteome</keyword>
<dbReference type="SUPFAM" id="SSF55811">
    <property type="entry name" value="Nudix"/>
    <property type="match status" value="1"/>
</dbReference>
<dbReference type="InterPro" id="IPR000086">
    <property type="entry name" value="NUDIX_hydrolase_dom"/>
</dbReference>
<dbReference type="PANTHER" id="PTHR43046">
    <property type="entry name" value="GDP-MANNOSE MANNOSYL HYDROLASE"/>
    <property type="match status" value="1"/>
</dbReference>
<dbReference type="PRINTS" id="PR00502">
    <property type="entry name" value="NUDIXFAMILY"/>
</dbReference>
<dbReference type="InterPro" id="IPR020476">
    <property type="entry name" value="Nudix_hydrolase"/>
</dbReference>
<reference evidence="4" key="1">
    <citation type="submission" date="2020-10" db="EMBL/GenBank/DDBJ databases">
        <title>Sequencing the genomes of 1000 actinobacteria strains.</title>
        <authorList>
            <person name="Klenk H.-P."/>
        </authorList>
    </citation>
    <scope>NUCLEOTIDE SEQUENCE</scope>
    <source>
        <strain evidence="4">DSM 45354</strain>
    </source>
</reference>
<evidence type="ECO:0000256" key="2">
    <source>
        <dbReference type="ARBA" id="ARBA00022801"/>
    </source>
</evidence>
<evidence type="ECO:0000259" key="3">
    <source>
        <dbReference type="PROSITE" id="PS51462"/>
    </source>
</evidence>
<dbReference type="PANTHER" id="PTHR43046:SF2">
    <property type="entry name" value="8-OXO-DGTP DIPHOSPHATASE-RELATED"/>
    <property type="match status" value="1"/>
</dbReference>
<dbReference type="Proteomes" id="UP000638648">
    <property type="component" value="Unassembled WGS sequence"/>
</dbReference>
<gene>
    <name evidence="4" type="ORF">HEB94_001724</name>
</gene>
<feature type="domain" description="Nudix hydrolase" evidence="3">
    <location>
        <begin position="20"/>
        <end position="153"/>
    </location>
</feature>
<dbReference type="GO" id="GO:0016787">
    <property type="term" value="F:hydrolase activity"/>
    <property type="evidence" value="ECO:0007669"/>
    <property type="project" value="UniProtKB-KW"/>
</dbReference>
<evidence type="ECO:0000256" key="1">
    <source>
        <dbReference type="ARBA" id="ARBA00001946"/>
    </source>
</evidence>
<protein>
    <submittedName>
        <fullName evidence="4">8-oxo-dGTP pyrophosphatase MutT (NUDIX family)</fullName>
    </submittedName>
</protein>
<name>A0A927RH57_9ACTN</name>
<comment type="caution">
    <text evidence="4">The sequence shown here is derived from an EMBL/GenBank/DDBJ whole genome shotgun (WGS) entry which is preliminary data.</text>
</comment>
<dbReference type="EMBL" id="JADBEM010000001">
    <property type="protein sequence ID" value="MBE1604876.1"/>
    <property type="molecule type" value="Genomic_DNA"/>
</dbReference>
<proteinExistence type="predicted"/>
<evidence type="ECO:0000313" key="5">
    <source>
        <dbReference type="Proteomes" id="UP000638648"/>
    </source>
</evidence>
<keyword evidence="2" id="KW-0378">Hydrolase</keyword>
<dbReference type="AlphaFoldDB" id="A0A927RH57"/>
<organism evidence="4 5">
    <name type="scientific">Actinopolymorpha pittospori</name>
    <dbReference type="NCBI Taxonomy" id="648752"/>
    <lineage>
        <taxon>Bacteria</taxon>
        <taxon>Bacillati</taxon>
        <taxon>Actinomycetota</taxon>
        <taxon>Actinomycetes</taxon>
        <taxon>Propionibacteriales</taxon>
        <taxon>Actinopolymorphaceae</taxon>
        <taxon>Actinopolymorpha</taxon>
    </lineage>
</organism>
<sequence>MSFEGSYLWRLRQKIGSDLVLVPAAQVLAFDSAGRLLLIKRGDTRRWGLPAGGAEPGATFELTAIRELEEETGLRAEPGDLEAFACVSDPDMYDVTLLNGDRVHSFGMCFAVHRWSGTPRPDGDESLEVEFFADLPEPRHEHIDTTLALWRAYRETGRFQTG</sequence>